<reference evidence="4" key="1">
    <citation type="journal article" date="2019" name="Int. J. Syst. Evol. Microbiol.">
        <title>The Global Catalogue of Microorganisms (GCM) 10K type strain sequencing project: providing services to taxonomists for standard genome sequencing and annotation.</title>
        <authorList>
            <consortium name="The Broad Institute Genomics Platform"/>
            <consortium name="The Broad Institute Genome Sequencing Center for Infectious Disease"/>
            <person name="Wu L."/>
            <person name="Ma J."/>
        </authorList>
    </citation>
    <scope>NUCLEOTIDE SEQUENCE [LARGE SCALE GENOMIC DNA]</scope>
    <source>
        <strain evidence="4">CCUG 66188</strain>
    </source>
</reference>
<sequence>MKKIVKILLALIFGIIILLVAIYAYYGGFRTVNFEVKEAGGEVFVYENVTGDYSQSPVVMDSIYYALLNDYKIGTTKGAGMYYDNPQQVEKSKLRSEIGCILDTYPDSMQMVVLSNRFKVKVLPKGNYIVGEFPNKGMISTIVGIMKVYPALTKYIETAGYKKDEPVMEIYDVPAKVIIYRQSVSK</sequence>
<protein>
    <submittedName>
        <fullName evidence="3">GyrI-like domain-containing protein</fullName>
    </submittedName>
</protein>
<organism evidence="3 4">
    <name type="scientific">Dysgonomonas termitidis</name>
    <dbReference type="NCBI Taxonomy" id="1516126"/>
    <lineage>
        <taxon>Bacteria</taxon>
        <taxon>Pseudomonadati</taxon>
        <taxon>Bacteroidota</taxon>
        <taxon>Bacteroidia</taxon>
        <taxon>Bacteroidales</taxon>
        <taxon>Dysgonomonadaceae</taxon>
        <taxon>Dysgonomonas</taxon>
    </lineage>
</organism>
<evidence type="ECO:0000256" key="1">
    <source>
        <dbReference type="SAM" id="Phobius"/>
    </source>
</evidence>
<dbReference type="PANTHER" id="PTHR15949">
    <property type="entry name" value="TESTIS-EXPRESSED PROTEIN 264"/>
    <property type="match status" value="1"/>
</dbReference>
<dbReference type="RefSeq" id="WP_379997018.1">
    <property type="nucleotide sequence ID" value="NZ_JBHSGN010000077.1"/>
</dbReference>
<feature type="domain" description="GyrI-like small molecule binding" evidence="2">
    <location>
        <begin position="74"/>
        <end position="173"/>
    </location>
</feature>
<feature type="transmembrane region" description="Helical" evidence="1">
    <location>
        <begin position="7"/>
        <end position="26"/>
    </location>
</feature>
<gene>
    <name evidence="3" type="ORF">ACFO6W_12840</name>
</gene>
<proteinExistence type="predicted"/>
<keyword evidence="1" id="KW-1133">Transmembrane helix</keyword>
<dbReference type="Proteomes" id="UP001596023">
    <property type="component" value="Unassembled WGS sequence"/>
</dbReference>
<dbReference type="InterPro" id="IPR011256">
    <property type="entry name" value="Reg_factor_effector_dom_sf"/>
</dbReference>
<keyword evidence="1" id="KW-0812">Transmembrane</keyword>
<accession>A0ABV9KXR0</accession>
<dbReference type="EMBL" id="JBHSGN010000077">
    <property type="protein sequence ID" value="MFC4674583.1"/>
    <property type="molecule type" value="Genomic_DNA"/>
</dbReference>
<dbReference type="Pfam" id="PF06445">
    <property type="entry name" value="GyrI-like"/>
    <property type="match status" value="1"/>
</dbReference>
<keyword evidence="4" id="KW-1185">Reference proteome</keyword>
<keyword evidence="1" id="KW-0472">Membrane</keyword>
<comment type="caution">
    <text evidence="3">The sequence shown here is derived from an EMBL/GenBank/DDBJ whole genome shotgun (WGS) entry which is preliminary data.</text>
</comment>
<evidence type="ECO:0000259" key="2">
    <source>
        <dbReference type="Pfam" id="PF06445"/>
    </source>
</evidence>
<dbReference type="SUPFAM" id="SSF55136">
    <property type="entry name" value="Probable bacterial effector-binding domain"/>
    <property type="match status" value="1"/>
</dbReference>
<dbReference type="InterPro" id="IPR029442">
    <property type="entry name" value="GyrI-like"/>
</dbReference>
<dbReference type="Gene3D" id="3.20.80.10">
    <property type="entry name" value="Regulatory factor, effector binding domain"/>
    <property type="match status" value="1"/>
</dbReference>
<dbReference type="PANTHER" id="PTHR15949:SF3">
    <property type="entry name" value="TESTIS-EXPRESSED PROTEIN 264"/>
    <property type="match status" value="1"/>
</dbReference>
<evidence type="ECO:0000313" key="3">
    <source>
        <dbReference type="EMBL" id="MFC4674583.1"/>
    </source>
</evidence>
<evidence type="ECO:0000313" key="4">
    <source>
        <dbReference type="Proteomes" id="UP001596023"/>
    </source>
</evidence>
<name>A0ABV9KXR0_9BACT</name>